<keyword evidence="9" id="KW-0234">DNA repair</keyword>
<dbReference type="GO" id="GO:0044716">
    <property type="term" value="F:8-oxo-GDP phosphatase activity"/>
    <property type="evidence" value="ECO:0007669"/>
    <property type="project" value="TreeGrafter"/>
</dbReference>
<accession>A0A653IG60</accession>
<dbReference type="PANTHER" id="PTHR47707:SF1">
    <property type="entry name" value="NUDIX HYDROLASE FAMILY PROTEIN"/>
    <property type="match status" value="1"/>
</dbReference>
<evidence type="ECO:0000256" key="8">
    <source>
        <dbReference type="ARBA" id="ARBA00022842"/>
    </source>
</evidence>
<evidence type="ECO:0000256" key="4">
    <source>
        <dbReference type="ARBA" id="ARBA00022705"/>
    </source>
</evidence>
<dbReference type="GO" id="GO:0035539">
    <property type="term" value="F:8-oxo-7,8-dihydrodeoxyguanosine triphosphate pyrophosphatase activity"/>
    <property type="evidence" value="ECO:0007669"/>
    <property type="project" value="UniProtKB-EC"/>
</dbReference>
<reference evidence="13 14" key="1">
    <citation type="submission" date="2019-10" db="EMBL/GenBank/DDBJ databases">
        <authorList>
            <person name="Karimi E."/>
        </authorList>
    </citation>
    <scope>NUCLEOTIDE SEQUENCE [LARGE SCALE GENOMIC DNA]</scope>
    <source>
        <strain evidence="13">Exiguobacterium sp. 9Y</strain>
    </source>
</reference>
<evidence type="ECO:0000256" key="2">
    <source>
        <dbReference type="ARBA" id="ARBA00005582"/>
    </source>
</evidence>
<dbReference type="PRINTS" id="PR00502">
    <property type="entry name" value="NUDIXFAMILY"/>
</dbReference>
<evidence type="ECO:0000256" key="1">
    <source>
        <dbReference type="ARBA" id="ARBA00001946"/>
    </source>
</evidence>
<comment type="similarity">
    <text evidence="2">Belongs to the Nudix hydrolase family.</text>
</comment>
<evidence type="ECO:0000256" key="9">
    <source>
        <dbReference type="ARBA" id="ARBA00023204"/>
    </source>
</evidence>
<gene>
    <name evidence="13" type="ORF">EXIGUO9Y_380003</name>
</gene>
<dbReference type="PANTHER" id="PTHR47707">
    <property type="entry name" value="8-OXO-DGTP DIPHOSPHATASE"/>
    <property type="match status" value="1"/>
</dbReference>
<dbReference type="PROSITE" id="PS51462">
    <property type="entry name" value="NUDIX"/>
    <property type="match status" value="1"/>
</dbReference>
<keyword evidence="6" id="KW-0227">DNA damage</keyword>
<dbReference type="GO" id="GO:0046872">
    <property type="term" value="F:metal ion binding"/>
    <property type="evidence" value="ECO:0007669"/>
    <property type="project" value="UniProtKB-KW"/>
</dbReference>
<protein>
    <recommendedName>
        <fullName evidence="11">8-oxo-dGTP diphosphatase</fullName>
        <ecNumber evidence="11">3.6.1.55</ecNumber>
    </recommendedName>
</protein>
<dbReference type="Proteomes" id="UP000439752">
    <property type="component" value="Unassembled WGS sequence"/>
</dbReference>
<evidence type="ECO:0000313" key="14">
    <source>
        <dbReference type="Proteomes" id="UP000439752"/>
    </source>
</evidence>
<evidence type="ECO:0000256" key="6">
    <source>
        <dbReference type="ARBA" id="ARBA00022763"/>
    </source>
</evidence>
<dbReference type="RefSeq" id="WP_159173934.1">
    <property type="nucleotide sequence ID" value="NZ_LR732312.1"/>
</dbReference>
<comment type="cofactor">
    <cofactor evidence="1">
        <name>Mg(2+)</name>
        <dbReference type="ChEBI" id="CHEBI:18420"/>
    </cofactor>
</comment>
<evidence type="ECO:0000256" key="5">
    <source>
        <dbReference type="ARBA" id="ARBA00022723"/>
    </source>
</evidence>
<keyword evidence="14" id="KW-1185">Reference proteome</keyword>
<dbReference type="SUPFAM" id="SSF55811">
    <property type="entry name" value="Nudix"/>
    <property type="match status" value="1"/>
</dbReference>
<dbReference type="EMBL" id="CABWKQ010000032">
    <property type="protein sequence ID" value="VWX38239.1"/>
    <property type="molecule type" value="Genomic_DNA"/>
</dbReference>
<dbReference type="GO" id="GO:0006260">
    <property type="term" value="P:DNA replication"/>
    <property type="evidence" value="ECO:0007669"/>
    <property type="project" value="UniProtKB-KW"/>
</dbReference>
<dbReference type="EC" id="3.6.1.55" evidence="11"/>
<keyword evidence="4" id="KW-0235">DNA replication</keyword>
<organism evidence="13 14">
    <name type="scientific">Exiguobacterium oxidotolerans</name>
    <dbReference type="NCBI Taxonomy" id="223958"/>
    <lineage>
        <taxon>Bacteria</taxon>
        <taxon>Bacillati</taxon>
        <taxon>Bacillota</taxon>
        <taxon>Bacilli</taxon>
        <taxon>Bacillales</taxon>
        <taxon>Bacillales Family XII. Incertae Sedis</taxon>
        <taxon>Exiguobacterium</taxon>
    </lineage>
</organism>
<dbReference type="InterPro" id="IPR020476">
    <property type="entry name" value="Nudix_hydrolase"/>
</dbReference>
<dbReference type="InterPro" id="IPR015797">
    <property type="entry name" value="NUDIX_hydrolase-like_dom_sf"/>
</dbReference>
<dbReference type="GO" id="GO:0044715">
    <property type="term" value="F:8-oxo-dGDP phosphatase activity"/>
    <property type="evidence" value="ECO:0007669"/>
    <property type="project" value="TreeGrafter"/>
</dbReference>
<evidence type="ECO:0000256" key="10">
    <source>
        <dbReference type="ARBA" id="ARBA00035861"/>
    </source>
</evidence>
<keyword evidence="8" id="KW-0460">Magnesium</keyword>
<proteinExistence type="inferred from homology"/>
<comment type="catalytic activity">
    <reaction evidence="10">
        <text>8-oxo-dGTP + H2O = 8-oxo-dGMP + diphosphate + H(+)</text>
        <dbReference type="Rhea" id="RHEA:31575"/>
        <dbReference type="ChEBI" id="CHEBI:15377"/>
        <dbReference type="ChEBI" id="CHEBI:15378"/>
        <dbReference type="ChEBI" id="CHEBI:33019"/>
        <dbReference type="ChEBI" id="CHEBI:63224"/>
        <dbReference type="ChEBI" id="CHEBI:77896"/>
        <dbReference type="EC" id="3.6.1.55"/>
    </reaction>
</comment>
<dbReference type="Gene3D" id="3.90.79.10">
    <property type="entry name" value="Nucleoside Triphosphate Pyrophosphohydrolase"/>
    <property type="match status" value="1"/>
</dbReference>
<evidence type="ECO:0000256" key="7">
    <source>
        <dbReference type="ARBA" id="ARBA00022801"/>
    </source>
</evidence>
<dbReference type="InterPro" id="IPR000086">
    <property type="entry name" value="NUDIX_hydrolase_dom"/>
</dbReference>
<dbReference type="CDD" id="cd04699">
    <property type="entry name" value="NUDIX_MutT_Nudt1"/>
    <property type="match status" value="1"/>
</dbReference>
<keyword evidence="7" id="KW-0378">Hydrolase</keyword>
<sequence>MPTIVTAVKGIIRYDNQMLIVQRAAADSGGGTWECPGGKVDFGEHPEASLLREIREETGLTVTVDRIAYASSFLTHPDRQVILVVYFCTAETDAVSLSDEHDAYLWADEVRVRKQIAPNILNEFERHQIFLQLVST</sequence>
<evidence type="ECO:0000256" key="11">
    <source>
        <dbReference type="ARBA" id="ARBA00038905"/>
    </source>
</evidence>
<evidence type="ECO:0000256" key="3">
    <source>
        <dbReference type="ARBA" id="ARBA00022457"/>
    </source>
</evidence>
<evidence type="ECO:0000259" key="12">
    <source>
        <dbReference type="PROSITE" id="PS51462"/>
    </source>
</evidence>
<dbReference type="GO" id="GO:0008413">
    <property type="term" value="F:8-oxo-7,8-dihydroguanosine triphosphate pyrophosphatase activity"/>
    <property type="evidence" value="ECO:0007669"/>
    <property type="project" value="TreeGrafter"/>
</dbReference>
<keyword evidence="3" id="KW-0515">Mutator protein</keyword>
<dbReference type="GO" id="GO:0006281">
    <property type="term" value="P:DNA repair"/>
    <property type="evidence" value="ECO:0007669"/>
    <property type="project" value="UniProtKB-KW"/>
</dbReference>
<dbReference type="InterPro" id="IPR047127">
    <property type="entry name" value="MutT-like"/>
</dbReference>
<dbReference type="AlphaFoldDB" id="A0A653IG60"/>
<name>A0A653IG60_9BACL</name>
<dbReference type="Pfam" id="PF00293">
    <property type="entry name" value="NUDIX"/>
    <property type="match status" value="1"/>
</dbReference>
<evidence type="ECO:0000313" key="13">
    <source>
        <dbReference type="EMBL" id="VWX38239.1"/>
    </source>
</evidence>
<keyword evidence="5" id="KW-0479">Metal-binding</keyword>
<feature type="domain" description="Nudix hydrolase" evidence="12">
    <location>
        <begin position="2"/>
        <end position="129"/>
    </location>
</feature>